<accession>A0A2P2J7I9</accession>
<sequence length="98" mass="11388">MPHLVSISAATLPTPLIPRKYMEINNLRKWIFLCKENGRTAKENSIILIEQNFFFPHLRNLVACKLQILKLAPDKKTRYLHTFEKPTQISKGNQNISL</sequence>
<dbReference type="EMBL" id="GGEC01008950">
    <property type="protein sequence ID" value="MBW89433.1"/>
    <property type="molecule type" value="Transcribed_RNA"/>
</dbReference>
<organism evidence="1">
    <name type="scientific">Rhizophora mucronata</name>
    <name type="common">Asiatic mangrove</name>
    <dbReference type="NCBI Taxonomy" id="61149"/>
    <lineage>
        <taxon>Eukaryota</taxon>
        <taxon>Viridiplantae</taxon>
        <taxon>Streptophyta</taxon>
        <taxon>Embryophyta</taxon>
        <taxon>Tracheophyta</taxon>
        <taxon>Spermatophyta</taxon>
        <taxon>Magnoliopsida</taxon>
        <taxon>eudicotyledons</taxon>
        <taxon>Gunneridae</taxon>
        <taxon>Pentapetalae</taxon>
        <taxon>rosids</taxon>
        <taxon>fabids</taxon>
        <taxon>Malpighiales</taxon>
        <taxon>Rhizophoraceae</taxon>
        <taxon>Rhizophora</taxon>
    </lineage>
</organism>
<evidence type="ECO:0000313" key="1">
    <source>
        <dbReference type="EMBL" id="MBW89433.1"/>
    </source>
</evidence>
<reference evidence="1" key="1">
    <citation type="submission" date="2018-02" db="EMBL/GenBank/DDBJ databases">
        <title>Rhizophora mucronata_Transcriptome.</title>
        <authorList>
            <person name="Meera S.P."/>
            <person name="Sreeshan A."/>
            <person name="Augustine A."/>
        </authorList>
    </citation>
    <scope>NUCLEOTIDE SEQUENCE</scope>
    <source>
        <tissue evidence="1">Leaf</tissue>
    </source>
</reference>
<protein>
    <submittedName>
        <fullName evidence="1">Uncharacterized protein</fullName>
    </submittedName>
</protein>
<proteinExistence type="predicted"/>
<dbReference type="AlphaFoldDB" id="A0A2P2J7I9"/>
<name>A0A2P2J7I9_RHIMU</name>